<accession>A0A0A8Z8N2</accession>
<reference evidence="1" key="1">
    <citation type="submission" date="2014-09" db="EMBL/GenBank/DDBJ databases">
        <authorList>
            <person name="Magalhaes I.L.F."/>
            <person name="Oliveira U."/>
            <person name="Santos F.R."/>
            <person name="Vidigal T.H.D.A."/>
            <person name="Brescovit A.D."/>
            <person name="Santos A.J."/>
        </authorList>
    </citation>
    <scope>NUCLEOTIDE SEQUENCE</scope>
    <source>
        <tissue evidence="1">Shoot tissue taken approximately 20 cm above the soil surface</tissue>
    </source>
</reference>
<organism evidence="1">
    <name type="scientific">Arundo donax</name>
    <name type="common">Giant reed</name>
    <name type="synonym">Donax arundinaceus</name>
    <dbReference type="NCBI Taxonomy" id="35708"/>
    <lineage>
        <taxon>Eukaryota</taxon>
        <taxon>Viridiplantae</taxon>
        <taxon>Streptophyta</taxon>
        <taxon>Embryophyta</taxon>
        <taxon>Tracheophyta</taxon>
        <taxon>Spermatophyta</taxon>
        <taxon>Magnoliopsida</taxon>
        <taxon>Liliopsida</taxon>
        <taxon>Poales</taxon>
        <taxon>Poaceae</taxon>
        <taxon>PACMAD clade</taxon>
        <taxon>Arundinoideae</taxon>
        <taxon>Arundineae</taxon>
        <taxon>Arundo</taxon>
    </lineage>
</organism>
<dbReference type="EMBL" id="GBRH01266673">
    <property type="protein sequence ID" value="JAD31222.1"/>
    <property type="molecule type" value="Transcribed_RNA"/>
</dbReference>
<reference evidence="1" key="2">
    <citation type="journal article" date="2015" name="Data Brief">
        <title>Shoot transcriptome of the giant reed, Arundo donax.</title>
        <authorList>
            <person name="Barrero R.A."/>
            <person name="Guerrero F.D."/>
            <person name="Moolhuijzen P."/>
            <person name="Goolsby J.A."/>
            <person name="Tidwell J."/>
            <person name="Bellgard S.E."/>
            <person name="Bellgard M.I."/>
        </authorList>
    </citation>
    <scope>NUCLEOTIDE SEQUENCE</scope>
    <source>
        <tissue evidence="1">Shoot tissue taken approximately 20 cm above the soil surface</tissue>
    </source>
</reference>
<name>A0A0A8Z8N2_ARUDO</name>
<dbReference type="AlphaFoldDB" id="A0A0A8Z8N2"/>
<evidence type="ECO:0000313" key="1">
    <source>
        <dbReference type="EMBL" id="JAD31222.1"/>
    </source>
</evidence>
<proteinExistence type="predicted"/>
<sequence>MFSHIICSYKYICNGNHFGLCEPNYRVFLGEYSRGSPYRGMIYYISN</sequence>
<protein>
    <submittedName>
        <fullName evidence="1">Uncharacterized protein</fullName>
    </submittedName>
</protein>